<comment type="similarity">
    <text evidence="2 6">Belongs to the SURF1 family.</text>
</comment>
<keyword evidence="8" id="KW-1185">Reference proteome</keyword>
<accession>A0A066RTA4</accession>
<dbReference type="CDD" id="cd06662">
    <property type="entry name" value="SURF1"/>
    <property type="match status" value="1"/>
</dbReference>
<dbReference type="OrthoDB" id="9789940at2"/>
<dbReference type="GO" id="GO:0005886">
    <property type="term" value="C:plasma membrane"/>
    <property type="evidence" value="ECO:0007669"/>
    <property type="project" value="UniProtKB-SubCell"/>
</dbReference>
<organism evidence="7 8">
    <name type="scientific">Photobacterium galatheae</name>
    <dbReference type="NCBI Taxonomy" id="1654360"/>
    <lineage>
        <taxon>Bacteria</taxon>
        <taxon>Pseudomonadati</taxon>
        <taxon>Pseudomonadota</taxon>
        <taxon>Gammaproteobacteria</taxon>
        <taxon>Vibrionales</taxon>
        <taxon>Vibrionaceae</taxon>
        <taxon>Photobacterium</taxon>
    </lineage>
</organism>
<evidence type="ECO:0000256" key="6">
    <source>
        <dbReference type="RuleBase" id="RU363076"/>
    </source>
</evidence>
<comment type="subcellular location">
    <subcellularLocation>
        <location evidence="6">Cell membrane</location>
        <topology evidence="6">Multi-pass membrane protein</topology>
    </subcellularLocation>
    <subcellularLocation>
        <location evidence="1">Membrane</location>
    </subcellularLocation>
</comment>
<keyword evidence="4 6" id="KW-1133">Transmembrane helix</keyword>
<comment type="caution">
    <text evidence="7">The sequence shown here is derived from an EMBL/GenBank/DDBJ whole genome shotgun (WGS) entry which is preliminary data.</text>
</comment>
<evidence type="ECO:0000313" key="7">
    <source>
        <dbReference type="EMBL" id="KDM92336.1"/>
    </source>
</evidence>
<evidence type="ECO:0000256" key="1">
    <source>
        <dbReference type="ARBA" id="ARBA00004370"/>
    </source>
</evidence>
<feature type="transmembrane region" description="Helical" evidence="6">
    <location>
        <begin position="200"/>
        <end position="221"/>
    </location>
</feature>
<keyword evidence="3 6" id="KW-0812">Transmembrane</keyword>
<keyword evidence="5 6" id="KW-0472">Membrane</keyword>
<dbReference type="Pfam" id="PF02104">
    <property type="entry name" value="SURF1"/>
    <property type="match status" value="1"/>
</dbReference>
<protein>
    <recommendedName>
        <fullName evidence="6">SURF1-like protein</fullName>
    </recommendedName>
</protein>
<gene>
    <name evidence="7" type="ORF">EA58_06360</name>
</gene>
<name>A0A066RTA4_9GAMM</name>
<dbReference type="InterPro" id="IPR045214">
    <property type="entry name" value="Surf1/Surf4"/>
</dbReference>
<comment type="caution">
    <text evidence="6">Lacks conserved residue(s) required for the propagation of feature annotation.</text>
</comment>
<proteinExistence type="inferred from homology"/>
<evidence type="ECO:0000256" key="4">
    <source>
        <dbReference type="ARBA" id="ARBA00022989"/>
    </source>
</evidence>
<evidence type="ECO:0000256" key="3">
    <source>
        <dbReference type="ARBA" id="ARBA00022692"/>
    </source>
</evidence>
<dbReference type="Proteomes" id="UP000027192">
    <property type="component" value="Unassembled WGS sequence"/>
</dbReference>
<dbReference type="PANTHER" id="PTHR23427:SF2">
    <property type="entry name" value="SURFEIT LOCUS PROTEIN 1"/>
    <property type="match status" value="1"/>
</dbReference>
<evidence type="ECO:0000256" key="5">
    <source>
        <dbReference type="ARBA" id="ARBA00023136"/>
    </source>
</evidence>
<dbReference type="AlphaFoldDB" id="A0A066RTA4"/>
<dbReference type="PANTHER" id="PTHR23427">
    <property type="entry name" value="SURFEIT LOCUS PROTEIN"/>
    <property type="match status" value="1"/>
</dbReference>
<dbReference type="InterPro" id="IPR002994">
    <property type="entry name" value="Surf1/Shy1"/>
</dbReference>
<dbReference type="STRING" id="1654360.EA58_06360"/>
<sequence>MRRTGFVLFTLVVFAGLVKLGMWQLSRGQEKEVLTAALKLRGEQTYFSVASLPADPLWYRVKFSGEFDHSKAILLDNQLDQGQPGYHLFYPFRTENGAWLLVNLGWIAAPKYREQLPILPEHHGLVRLSGTIAPPSQLPELSHAADENGWPRRVQNIKPASLAIATGLPLPDWVVQVAPDDPLALKQNWQPVVMGPQKHYAYAAQWFLLAVAIAGLAWWWLKRDPTRKKGNPG</sequence>
<dbReference type="EMBL" id="JMIB01000009">
    <property type="protein sequence ID" value="KDM92336.1"/>
    <property type="molecule type" value="Genomic_DNA"/>
</dbReference>
<reference evidence="7 8" key="1">
    <citation type="submission" date="2014-04" db="EMBL/GenBank/DDBJ databases">
        <title>Draft genome sequence of Photobacterium halotolerans S2753: a solonamide, ngercheumicin and holomycin producer.</title>
        <authorList>
            <person name="Machado H.R."/>
            <person name="Gram L."/>
        </authorList>
    </citation>
    <scope>NUCLEOTIDE SEQUENCE [LARGE SCALE GENOMIC DNA]</scope>
    <source>
        <strain evidence="7 8">S2753</strain>
    </source>
</reference>
<evidence type="ECO:0000313" key="8">
    <source>
        <dbReference type="Proteomes" id="UP000027192"/>
    </source>
</evidence>
<dbReference type="RefSeq" id="WP_036750339.1">
    <property type="nucleotide sequence ID" value="NZ_JAGSGC010000015.1"/>
</dbReference>
<keyword evidence="6" id="KW-1003">Cell membrane</keyword>
<dbReference type="PROSITE" id="PS50895">
    <property type="entry name" value="SURF1"/>
    <property type="match status" value="1"/>
</dbReference>
<evidence type="ECO:0000256" key="2">
    <source>
        <dbReference type="ARBA" id="ARBA00007165"/>
    </source>
</evidence>